<organism evidence="1 2">
    <name type="scientific">Trichuris suis</name>
    <name type="common">pig whipworm</name>
    <dbReference type="NCBI Taxonomy" id="68888"/>
    <lineage>
        <taxon>Eukaryota</taxon>
        <taxon>Metazoa</taxon>
        <taxon>Ecdysozoa</taxon>
        <taxon>Nematoda</taxon>
        <taxon>Enoplea</taxon>
        <taxon>Dorylaimia</taxon>
        <taxon>Trichinellida</taxon>
        <taxon>Trichuridae</taxon>
        <taxon>Trichuris</taxon>
    </lineage>
</organism>
<dbReference type="InterPro" id="IPR036397">
    <property type="entry name" value="RNaseH_sf"/>
</dbReference>
<reference evidence="1 2" key="1">
    <citation type="journal article" date="2014" name="Nat. Genet.">
        <title>Genome and transcriptome of the porcine whipworm Trichuris suis.</title>
        <authorList>
            <person name="Jex A.R."/>
            <person name="Nejsum P."/>
            <person name="Schwarz E.M."/>
            <person name="Hu L."/>
            <person name="Young N.D."/>
            <person name="Hall R.S."/>
            <person name="Korhonen P.K."/>
            <person name="Liao S."/>
            <person name="Thamsborg S."/>
            <person name="Xia J."/>
            <person name="Xu P."/>
            <person name="Wang S."/>
            <person name="Scheerlinck J.P."/>
            <person name="Hofmann A."/>
            <person name="Sternberg P.W."/>
            <person name="Wang J."/>
            <person name="Gasser R.B."/>
        </authorList>
    </citation>
    <scope>NUCLEOTIDE SEQUENCE [LARGE SCALE GENOMIC DNA]</scope>
    <source>
        <strain evidence="1">DCEP-RM93M</strain>
    </source>
</reference>
<evidence type="ECO:0008006" key="3">
    <source>
        <dbReference type="Google" id="ProtNLM"/>
    </source>
</evidence>
<sequence>MLFDSTKLRQTRGELKGELRPILLRDNARPRVAWDTIQNTDELGFDLLQHPSYSPDAAVLLRKYQFRPGRVAQRITRRSTEPKIAGSNPAAVVNQHANLLSGKLFHQDDSNSCRLQKTKTSALPTNGEPIVSEITKDNIPSFRDATVSWSSWLGVDEH</sequence>
<dbReference type="Proteomes" id="UP000030764">
    <property type="component" value="Unassembled WGS sequence"/>
</dbReference>
<evidence type="ECO:0000313" key="2">
    <source>
        <dbReference type="Proteomes" id="UP000030764"/>
    </source>
</evidence>
<gene>
    <name evidence="1" type="ORF">M513_02990</name>
</gene>
<accession>A0A085MG66</accession>
<proteinExistence type="predicted"/>
<name>A0A085MG66_9BILA</name>
<evidence type="ECO:0000313" key="1">
    <source>
        <dbReference type="EMBL" id="KFD56212.1"/>
    </source>
</evidence>
<dbReference type="Gene3D" id="3.30.420.10">
    <property type="entry name" value="Ribonuclease H-like superfamily/Ribonuclease H"/>
    <property type="match status" value="1"/>
</dbReference>
<dbReference type="AlphaFoldDB" id="A0A085MG66"/>
<keyword evidence="2" id="KW-1185">Reference proteome</keyword>
<dbReference type="GO" id="GO:0003676">
    <property type="term" value="F:nucleic acid binding"/>
    <property type="evidence" value="ECO:0007669"/>
    <property type="project" value="InterPro"/>
</dbReference>
<dbReference type="EMBL" id="KL363195">
    <property type="protein sequence ID" value="KFD56212.1"/>
    <property type="molecule type" value="Genomic_DNA"/>
</dbReference>
<protein>
    <recommendedName>
        <fullName evidence="3">Tc1-like transposase DDE domain-containing protein</fullName>
    </recommendedName>
</protein>